<dbReference type="PANTHER" id="PTHR24243">
    <property type="entry name" value="G-PROTEIN COUPLED RECEPTOR"/>
    <property type="match status" value="1"/>
</dbReference>
<dbReference type="PANTHER" id="PTHR24243:SF233">
    <property type="entry name" value="THYROTROPIN-RELEASING HORMONE RECEPTOR"/>
    <property type="match status" value="1"/>
</dbReference>
<accession>A0A814J644</accession>
<name>A0A814J644_ADIRI</name>
<dbReference type="AlphaFoldDB" id="A0A814J644"/>
<evidence type="ECO:0000259" key="9">
    <source>
        <dbReference type="PROSITE" id="PS50262"/>
    </source>
</evidence>
<dbReference type="Gene3D" id="1.20.1070.10">
    <property type="entry name" value="Rhodopsin 7-helix transmembrane proteins"/>
    <property type="match status" value="1"/>
</dbReference>
<evidence type="ECO:0000256" key="4">
    <source>
        <dbReference type="ARBA" id="ARBA00023040"/>
    </source>
</evidence>
<dbReference type="Proteomes" id="UP000663828">
    <property type="component" value="Unassembled WGS sequence"/>
</dbReference>
<feature type="transmembrane region" description="Helical" evidence="8">
    <location>
        <begin position="139"/>
        <end position="159"/>
    </location>
</feature>
<feature type="transmembrane region" description="Helical" evidence="8">
    <location>
        <begin position="281"/>
        <end position="299"/>
    </location>
</feature>
<evidence type="ECO:0000256" key="2">
    <source>
        <dbReference type="ARBA" id="ARBA00022692"/>
    </source>
</evidence>
<dbReference type="OrthoDB" id="9990906at2759"/>
<reference evidence="10" key="1">
    <citation type="submission" date="2021-02" db="EMBL/GenBank/DDBJ databases">
        <authorList>
            <person name="Nowell W R."/>
        </authorList>
    </citation>
    <scope>NUCLEOTIDE SEQUENCE</scope>
</reference>
<keyword evidence="5 8" id="KW-0472">Membrane</keyword>
<evidence type="ECO:0000256" key="7">
    <source>
        <dbReference type="ARBA" id="ARBA00023224"/>
    </source>
</evidence>
<evidence type="ECO:0000313" key="12">
    <source>
        <dbReference type="Proteomes" id="UP000663828"/>
    </source>
</evidence>
<dbReference type="Pfam" id="PF00001">
    <property type="entry name" value="7tm_1"/>
    <property type="match status" value="1"/>
</dbReference>
<feature type="domain" description="G-protein coupled receptors family 1 profile" evidence="9">
    <location>
        <begin position="33"/>
        <end position="299"/>
    </location>
</feature>
<dbReference type="EMBL" id="CAJNOR010000912">
    <property type="protein sequence ID" value="CAF1035070.1"/>
    <property type="molecule type" value="Genomic_DNA"/>
</dbReference>
<keyword evidence="7" id="KW-0807">Transducer</keyword>
<evidence type="ECO:0000313" key="10">
    <source>
        <dbReference type="EMBL" id="CAF1035070.1"/>
    </source>
</evidence>
<evidence type="ECO:0000256" key="1">
    <source>
        <dbReference type="ARBA" id="ARBA00004141"/>
    </source>
</evidence>
<feature type="transmembrane region" description="Helical" evidence="8">
    <location>
        <begin position="17"/>
        <end position="40"/>
    </location>
</feature>
<proteinExistence type="predicted"/>
<organism evidence="10 12">
    <name type="scientific">Adineta ricciae</name>
    <name type="common">Rotifer</name>
    <dbReference type="NCBI Taxonomy" id="249248"/>
    <lineage>
        <taxon>Eukaryota</taxon>
        <taxon>Metazoa</taxon>
        <taxon>Spiralia</taxon>
        <taxon>Gnathifera</taxon>
        <taxon>Rotifera</taxon>
        <taxon>Eurotatoria</taxon>
        <taxon>Bdelloidea</taxon>
        <taxon>Adinetida</taxon>
        <taxon>Adinetidae</taxon>
        <taxon>Adineta</taxon>
    </lineage>
</organism>
<feature type="transmembrane region" description="Helical" evidence="8">
    <location>
        <begin position="240"/>
        <end position="261"/>
    </location>
</feature>
<evidence type="ECO:0000256" key="6">
    <source>
        <dbReference type="ARBA" id="ARBA00023170"/>
    </source>
</evidence>
<feature type="transmembrane region" description="Helical" evidence="8">
    <location>
        <begin position="52"/>
        <end position="75"/>
    </location>
</feature>
<feature type="transmembrane region" description="Helical" evidence="8">
    <location>
        <begin position="95"/>
        <end position="118"/>
    </location>
</feature>
<keyword evidence="12" id="KW-1185">Reference proteome</keyword>
<dbReference type="Proteomes" id="UP000663852">
    <property type="component" value="Unassembled WGS sequence"/>
</dbReference>
<comment type="caution">
    <text evidence="10">The sequence shown here is derived from an EMBL/GenBank/DDBJ whole genome shotgun (WGS) entry which is preliminary data.</text>
</comment>
<evidence type="ECO:0000256" key="3">
    <source>
        <dbReference type="ARBA" id="ARBA00022989"/>
    </source>
</evidence>
<dbReference type="EMBL" id="CAJNOJ010000621">
    <property type="protein sequence ID" value="CAF1498379.1"/>
    <property type="molecule type" value="Genomic_DNA"/>
</dbReference>
<dbReference type="InterPro" id="IPR000276">
    <property type="entry name" value="GPCR_Rhodpsn"/>
</dbReference>
<keyword evidence="2 8" id="KW-0812">Transmembrane</keyword>
<dbReference type="GO" id="GO:0005886">
    <property type="term" value="C:plasma membrane"/>
    <property type="evidence" value="ECO:0007669"/>
    <property type="project" value="TreeGrafter"/>
</dbReference>
<dbReference type="GO" id="GO:0004930">
    <property type="term" value="F:G protein-coupled receptor activity"/>
    <property type="evidence" value="ECO:0007669"/>
    <property type="project" value="UniProtKB-KW"/>
</dbReference>
<gene>
    <name evidence="11" type="ORF">EDS130_LOCUS42469</name>
    <name evidence="10" type="ORF">XAT740_LOCUS14959</name>
</gene>
<evidence type="ECO:0000256" key="8">
    <source>
        <dbReference type="SAM" id="Phobius"/>
    </source>
</evidence>
<dbReference type="SUPFAM" id="SSF81321">
    <property type="entry name" value="Family A G protein-coupled receptor-like"/>
    <property type="match status" value="1"/>
</dbReference>
<keyword evidence="4" id="KW-0297">G-protein coupled receptor</keyword>
<dbReference type="PROSITE" id="PS50262">
    <property type="entry name" value="G_PROTEIN_RECEP_F1_2"/>
    <property type="match status" value="1"/>
</dbReference>
<keyword evidence="3 8" id="KW-1133">Transmembrane helix</keyword>
<evidence type="ECO:0000313" key="11">
    <source>
        <dbReference type="EMBL" id="CAF1498379.1"/>
    </source>
</evidence>
<feature type="transmembrane region" description="Helical" evidence="8">
    <location>
        <begin position="185"/>
        <end position="208"/>
    </location>
</feature>
<protein>
    <recommendedName>
        <fullName evidence="9">G-protein coupled receptors family 1 profile domain-containing protein</fullName>
    </recommendedName>
</protein>
<keyword evidence="6" id="KW-0675">Receptor</keyword>
<dbReference type="InterPro" id="IPR017452">
    <property type="entry name" value="GPCR_Rhodpsn_7TM"/>
</dbReference>
<comment type="subcellular location">
    <subcellularLocation>
        <location evidence="1">Membrane</location>
        <topology evidence="1">Multi-pass membrane protein</topology>
    </subcellularLocation>
</comment>
<sequence>MSSTSVFTDQINTATTTIVFCVLVINFLLGSISLVLNIIIFTRPTLRRQPCAIYFLTSSCLSLFVIYVILPVRIVSNSFNEDLANYYLFVCKTEFFLFFSIRATSCWAILFACIDRYFHSSSNVNLRRLSSLKTAKITMILTSLIISLSYSHMIVYYTIKQTVNQYGTIRAVCTDQNGNYATFIAFWHMILYSLGPTIFMFLFGYLTLRNLRQGRRLVPAIGTENQRNIRRTDNQLSRMLASQVFVIVIATLPFSFCRIYVSLTENIPKDTLRLAQENLAIKTLGAMTYFTHSTTFYLYTLSGTLFRRELAKICQFK</sequence>
<evidence type="ECO:0000256" key="5">
    <source>
        <dbReference type="ARBA" id="ARBA00023136"/>
    </source>
</evidence>